<comment type="caution">
    <text evidence="1">The sequence shown here is derived from an EMBL/GenBank/DDBJ whole genome shotgun (WGS) entry which is preliminary data.</text>
</comment>
<reference evidence="1 2" key="1">
    <citation type="submission" date="2018-05" db="EMBL/GenBank/DDBJ databases">
        <title>Genomic Encyclopedia of Type Strains, Phase IV (KMG-IV): sequencing the most valuable type-strain genomes for metagenomic binning, comparative biology and taxonomic classification.</title>
        <authorList>
            <person name="Goeker M."/>
        </authorList>
    </citation>
    <scope>NUCLEOTIDE SEQUENCE [LARGE SCALE GENOMIC DNA]</scope>
    <source>
        <strain evidence="1 2">DSM 25350</strain>
    </source>
</reference>
<name>A0A316FWQ7_9GAMM</name>
<organism evidence="1 2">
    <name type="scientific">Pleionea mediterranea</name>
    <dbReference type="NCBI Taxonomy" id="523701"/>
    <lineage>
        <taxon>Bacteria</taxon>
        <taxon>Pseudomonadati</taxon>
        <taxon>Pseudomonadota</taxon>
        <taxon>Gammaproteobacteria</taxon>
        <taxon>Oceanospirillales</taxon>
        <taxon>Pleioneaceae</taxon>
        <taxon>Pleionea</taxon>
    </lineage>
</organism>
<gene>
    <name evidence="1" type="ORF">C8D97_10441</name>
</gene>
<protein>
    <submittedName>
        <fullName evidence="1">Uncharacterized protein</fullName>
    </submittedName>
</protein>
<dbReference type="AlphaFoldDB" id="A0A316FWQ7"/>
<dbReference type="Proteomes" id="UP000245790">
    <property type="component" value="Unassembled WGS sequence"/>
</dbReference>
<evidence type="ECO:0000313" key="1">
    <source>
        <dbReference type="EMBL" id="PWK52823.1"/>
    </source>
</evidence>
<dbReference type="EMBL" id="QGGU01000004">
    <property type="protein sequence ID" value="PWK52823.1"/>
    <property type="molecule type" value="Genomic_DNA"/>
</dbReference>
<evidence type="ECO:0000313" key="2">
    <source>
        <dbReference type="Proteomes" id="UP000245790"/>
    </source>
</evidence>
<keyword evidence="2" id="KW-1185">Reference proteome</keyword>
<accession>A0A316FWQ7</accession>
<dbReference type="RefSeq" id="WP_146196085.1">
    <property type="nucleotide sequence ID" value="NZ_QGGU01000004.1"/>
</dbReference>
<proteinExistence type="predicted"/>
<sequence>MKEHLTYQERSFLNSVVDQVCRLHGSYLYKYLTETTGWKARSFDFYHALNRKFNQLDDLQLNKVVSYFRYAGLCDFTREGAVEFNNVSSSRFDERALRKTETNFIRQLEILKIEARKSKDKVVNDSLYAYKKNYDVYGYLKHLVPERDEFLFLVRDFDPIRLPLIDDVIRLKEIKRKMMKKLIHFKKMCKKSKVNTIVLERNIFEDNEGLVELLISHGFRFDKFGSLFWKSY</sequence>